<evidence type="ECO:0000256" key="7">
    <source>
        <dbReference type="ARBA" id="ARBA00022692"/>
    </source>
</evidence>
<keyword evidence="13 15" id="KW-0472">Membrane</keyword>
<evidence type="ECO:0000256" key="15">
    <source>
        <dbReference type="SAM" id="Phobius"/>
    </source>
</evidence>
<evidence type="ECO:0000256" key="10">
    <source>
        <dbReference type="ARBA" id="ARBA00022840"/>
    </source>
</evidence>
<dbReference type="InterPro" id="IPR004358">
    <property type="entry name" value="Sig_transdc_His_kin-like_C"/>
</dbReference>
<dbReference type="CDD" id="cd00082">
    <property type="entry name" value="HisKA"/>
    <property type="match status" value="1"/>
</dbReference>
<evidence type="ECO:0000256" key="8">
    <source>
        <dbReference type="ARBA" id="ARBA00022741"/>
    </source>
</evidence>
<dbReference type="KEGG" id="mbas:ALGA_1307"/>
<feature type="transmembrane region" description="Helical" evidence="15">
    <location>
        <begin position="103"/>
        <end position="122"/>
    </location>
</feature>
<keyword evidence="21" id="KW-1185">Reference proteome</keyword>
<comment type="catalytic activity">
    <reaction evidence="1">
        <text>ATP + protein L-histidine = ADP + protein N-phospho-L-histidine.</text>
        <dbReference type="EC" id="2.7.13.3"/>
    </reaction>
</comment>
<evidence type="ECO:0000256" key="9">
    <source>
        <dbReference type="ARBA" id="ARBA00022777"/>
    </source>
</evidence>
<dbReference type="InterPro" id="IPR036890">
    <property type="entry name" value="HATPase_C_sf"/>
</dbReference>
<evidence type="ECO:0000256" key="6">
    <source>
        <dbReference type="ARBA" id="ARBA00022679"/>
    </source>
</evidence>
<keyword evidence="12" id="KW-0902">Two-component regulatory system</keyword>
<evidence type="ECO:0000256" key="5">
    <source>
        <dbReference type="ARBA" id="ARBA00022553"/>
    </source>
</evidence>
<keyword evidence="10" id="KW-0067">ATP-binding</keyword>
<feature type="domain" description="PAC" evidence="19">
    <location>
        <begin position="403"/>
        <end position="455"/>
    </location>
</feature>
<dbReference type="GO" id="GO:0005886">
    <property type="term" value="C:plasma membrane"/>
    <property type="evidence" value="ECO:0007669"/>
    <property type="project" value="UniProtKB-SubCell"/>
</dbReference>
<feature type="domain" description="Histidine kinase" evidence="16">
    <location>
        <begin position="473"/>
        <end position="696"/>
    </location>
</feature>
<dbReference type="InterPro" id="IPR000014">
    <property type="entry name" value="PAS"/>
</dbReference>
<dbReference type="InterPro" id="IPR050736">
    <property type="entry name" value="Sensor_HK_Regulatory"/>
</dbReference>
<dbReference type="InterPro" id="IPR036097">
    <property type="entry name" value="HisK_dim/P_sf"/>
</dbReference>
<dbReference type="InterPro" id="IPR001789">
    <property type="entry name" value="Sig_transdc_resp-reg_receiver"/>
</dbReference>
<dbReference type="RefSeq" id="WP_096428583.1">
    <property type="nucleotide sequence ID" value="NZ_AP018042.1"/>
</dbReference>
<feature type="transmembrane region" description="Helical" evidence="15">
    <location>
        <begin position="134"/>
        <end position="155"/>
    </location>
</feature>
<dbReference type="PROSITE" id="PS50113">
    <property type="entry name" value="PAC"/>
    <property type="match status" value="2"/>
</dbReference>
<dbReference type="SMART" id="SM00091">
    <property type="entry name" value="PAS"/>
    <property type="match status" value="2"/>
</dbReference>
<dbReference type="PROSITE" id="PS50109">
    <property type="entry name" value="HIS_KIN"/>
    <property type="match status" value="1"/>
</dbReference>
<dbReference type="Proteomes" id="UP000218267">
    <property type="component" value="Chromosome"/>
</dbReference>
<dbReference type="FunFam" id="3.30.565.10:FF:000006">
    <property type="entry name" value="Sensor histidine kinase WalK"/>
    <property type="match status" value="1"/>
</dbReference>
<feature type="domain" description="PAS" evidence="18">
    <location>
        <begin position="329"/>
        <end position="383"/>
    </location>
</feature>
<dbReference type="Gene3D" id="1.10.287.130">
    <property type="match status" value="1"/>
</dbReference>
<dbReference type="SMART" id="SM00086">
    <property type="entry name" value="PAC"/>
    <property type="match status" value="2"/>
</dbReference>
<dbReference type="PANTHER" id="PTHR43711:SF31">
    <property type="entry name" value="HISTIDINE KINASE"/>
    <property type="match status" value="1"/>
</dbReference>
<keyword evidence="4" id="KW-1003">Cell membrane</keyword>
<dbReference type="SUPFAM" id="SSF55785">
    <property type="entry name" value="PYP-like sensor domain (PAS domain)"/>
    <property type="match status" value="2"/>
</dbReference>
<evidence type="ECO:0000259" key="16">
    <source>
        <dbReference type="PROSITE" id="PS50109"/>
    </source>
</evidence>
<keyword evidence="7 15" id="KW-0812">Transmembrane</keyword>
<dbReference type="Pfam" id="PF00512">
    <property type="entry name" value="HisKA"/>
    <property type="match status" value="1"/>
</dbReference>
<feature type="domain" description="Response regulatory" evidence="17">
    <location>
        <begin position="718"/>
        <end position="830"/>
    </location>
</feature>
<dbReference type="Pfam" id="PF07694">
    <property type="entry name" value="5TM-5TMR_LYT"/>
    <property type="match status" value="1"/>
</dbReference>
<dbReference type="PRINTS" id="PR00344">
    <property type="entry name" value="BCTRLSENSOR"/>
</dbReference>
<dbReference type="Pfam" id="PF02518">
    <property type="entry name" value="HATPase_c"/>
    <property type="match status" value="1"/>
</dbReference>
<dbReference type="Pfam" id="PF13426">
    <property type="entry name" value="PAS_9"/>
    <property type="match status" value="1"/>
</dbReference>
<evidence type="ECO:0000256" key="4">
    <source>
        <dbReference type="ARBA" id="ARBA00022475"/>
    </source>
</evidence>
<dbReference type="AlphaFoldDB" id="A0A1Y1CI42"/>
<dbReference type="PROSITE" id="PS50110">
    <property type="entry name" value="RESPONSE_REGULATORY"/>
    <property type="match status" value="1"/>
</dbReference>
<dbReference type="NCBIfam" id="TIGR00229">
    <property type="entry name" value="sensory_box"/>
    <property type="match status" value="2"/>
</dbReference>
<feature type="transmembrane region" description="Helical" evidence="15">
    <location>
        <begin position="167"/>
        <end position="186"/>
    </location>
</feature>
<keyword evidence="9" id="KW-0418">Kinase</keyword>
<dbReference type="InterPro" id="IPR011006">
    <property type="entry name" value="CheY-like_superfamily"/>
</dbReference>
<dbReference type="InterPro" id="IPR011620">
    <property type="entry name" value="Sig_transdc_His_kinase_LytS_TM"/>
</dbReference>
<evidence type="ECO:0000256" key="3">
    <source>
        <dbReference type="ARBA" id="ARBA00012438"/>
    </source>
</evidence>
<feature type="transmembrane region" description="Helical" evidence="15">
    <location>
        <begin position="70"/>
        <end position="91"/>
    </location>
</feature>
<sequence>MNNSIFLSLIQNTAILLTFSMLYDYLWVKRTGLKSIWDQLLAGGTVGAIGIVLMLSSWEMAPGVVFDTRSVILSVSGLFFGAIPTIVAILVTGTYRFIIGGEGMLMGIAVIISSGVIGIFWRPLWSKISGKSNWLKYLLLGVVVHLAMISSTVFLPSEKVVPTLLNISWPLLTIYPFANMLLGLFMKRQLQNRDNKIALSRTEEKYSRLYESMNDAFVVLDMDANVIEFNTAYKEMLGYSADELLCMNCHELTPEKWLDVEQKIMEEEVLVTGSSRVYEKECTRKDGSLIPVELRIYLLKDENGIPTGFWAMVRDISLRKKAVALVENERSHLKILIETVPDMIWLKDPKGIYISCNRNFEKFNGLDENVLLGKSDYDFYPKEVADFYWGKDLEVLNSAKSVRFTDWAVSATNGKRILTETIKTPMHDAEGNLLGVLGVSRDITDIKMAEKELLKAKEKAEESDKLKSIFLANMSHEIRTPMNAIMGFSELLIDSELDDSEKSQYVNIIQNSGNRLLQIIDDIVDISKLELDQVAVNKTESNLHELLESSIEVIRRGALLEQKTNIDLVLNLPKQYKRLSVFTDSNRFHQILDNLLNNAIKFSVTGKVEVGYDFKEHFSQTVVEVYVKDEGCGIPQNRYDIIFERFRQGDEESFTDGTGLGLSISKGLVVLLGGEIWFESEVGKGSTFYFTLPYSQTEKRDSKFSEFPKQKPSLDRKSILIAEDDYNSFLYLQKLFDGENVSISHAQNGLELMNMLGVVEPDLVILDMKIRGKASMDCLLELQNRNTKVIAQAAFKIIGEEEKCLKAGYNGYISMPVGKEDLLCEVRRVLN</sequence>
<protein>
    <recommendedName>
        <fullName evidence="3">histidine kinase</fullName>
        <ecNumber evidence="3">2.7.13.3</ecNumber>
    </recommendedName>
</protein>
<evidence type="ECO:0000313" key="21">
    <source>
        <dbReference type="Proteomes" id="UP000218267"/>
    </source>
</evidence>
<dbReference type="SMART" id="SM00448">
    <property type="entry name" value="REC"/>
    <property type="match status" value="1"/>
</dbReference>
<dbReference type="InterPro" id="IPR005467">
    <property type="entry name" value="His_kinase_dom"/>
</dbReference>
<name>A0A1Y1CI42_9BACT</name>
<dbReference type="InterPro" id="IPR003661">
    <property type="entry name" value="HisK_dim/P_dom"/>
</dbReference>
<feature type="transmembrane region" description="Helical" evidence="15">
    <location>
        <begin position="6"/>
        <end position="28"/>
    </location>
</feature>
<evidence type="ECO:0000313" key="20">
    <source>
        <dbReference type="EMBL" id="BAX79692.1"/>
    </source>
</evidence>
<keyword evidence="11 15" id="KW-1133">Transmembrane helix</keyword>
<evidence type="ECO:0000256" key="2">
    <source>
        <dbReference type="ARBA" id="ARBA00004651"/>
    </source>
</evidence>
<keyword evidence="5 14" id="KW-0597">Phosphoprotein</keyword>
<dbReference type="FunFam" id="1.10.287.130:FF:000002">
    <property type="entry name" value="Two-component osmosensing histidine kinase"/>
    <property type="match status" value="1"/>
</dbReference>
<dbReference type="EC" id="2.7.13.3" evidence="3"/>
<keyword evidence="8" id="KW-0547">Nucleotide-binding</keyword>
<dbReference type="Gene3D" id="3.40.50.2300">
    <property type="match status" value="1"/>
</dbReference>
<evidence type="ECO:0000259" key="18">
    <source>
        <dbReference type="PROSITE" id="PS50112"/>
    </source>
</evidence>
<dbReference type="InterPro" id="IPR001610">
    <property type="entry name" value="PAC"/>
</dbReference>
<dbReference type="SUPFAM" id="SSF52172">
    <property type="entry name" value="CheY-like"/>
    <property type="match status" value="1"/>
</dbReference>
<evidence type="ECO:0000256" key="1">
    <source>
        <dbReference type="ARBA" id="ARBA00000085"/>
    </source>
</evidence>
<dbReference type="SUPFAM" id="SSF47384">
    <property type="entry name" value="Homodimeric domain of signal transducing histidine kinase"/>
    <property type="match status" value="1"/>
</dbReference>
<proteinExistence type="predicted"/>
<dbReference type="EMBL" id="AP018042">
    <property type="protein sequence ID" value="BAX79692.1"/>
    <property type="molecule type" value="Genomic_DNA"/>
</dbReference>
<gene>
    <name evidence="20" type="ORF">ALGA_1307</name>
</gene>
<dbReference type="PROSITE" id="PS50112">
    <property type="entry name" value="PAS"/>
    <property type="match status" value="2"/>
</dbReference>
<dbReference type="Pfam" id="PF08448">
    <property type="entry name" value="PAS_4"/>
    <property type="match status" value="1"/>
</dbReference>
<dbReference type="Gene3D" id="3.30.565.10">
    <property type="entry name" value="Histidine kinase-like ATPase, C-terminal domain"/>
    <property type="match status" value="1"/>
</dbReference>
<feature type="domain" description="PAS" evidence="18">
    <location>
        <begin position="202"/>
        <end position="245"/>
    </location>
</feature>
<dbReference type="SUPFAM" id="SSF55874">
    <property type="entry name" value="ATPase domain of HSP90 chaperone/DNA topoisomerase II/histidine kinase"/>
    <property type="match status" value="1"/>
</dbReference>
<evidence type="ECO:0000259" key="19">
    <source>
        <dbReference type="PROSITE" id="PS50113"/>
    </source>
</evidence>
<feature type="domain" description="PAC" evidence="19">
    <location>
        <begin position="276"/>
        <end position="328"/>
    </location>
</feature>
<reference evidence="20 21" key="1">
    <citation type="journal article" date="2018" name="Mar. Genomics">
        <title>Complete genome sequence of Marinifilaceae bacterium strain SPP2, isolated from the Antarctic marine sediment.</title>
        <authorList>
            <person name="Watanabe M."/>
            <person name="Kojima H."/>
            <person name="Fukui M."/>
        </authorList>
    </citation>
    <scope>NUCLEOTIDE SEQUENCE [LARGE SCALE GENOMIC DNA]</scope>
    <source>
        <strain evidence="20 21">SPP2</strain>
    </source>
</reference>
<evidence type="ECO:0000256" key="11">
    <source>
        <dbReference type="ARBA" id="ARBA00022989"/>
    </source>
</evidence>
<evidence type="ECO:0000256" key="13">
    <source>
        <dbReference type="ARBA" id="ARBA00023136"/>
    </source>
</evidence>
<dbReference type="InterPro" id="IPR013656">
    <property type="entry name" value="PAS_4"/>
</dbReference>
<dbReference type="SMART" id="SM00387">
    <property type="entry name" value="HATPase_c"/>
    <property type="match status" value="1"/>
</dbReference>
<evidence type="ECO:0000256" key="12">
    <source>
        <dbReference type="ARBA" id="ARBA00023012"/>
    </source>
</evidence>
<dbReference type="SMART" id="SM00388">
    <property type="entry name" value="HisKA"/>
    <property type="match status" value="1"/>
</dbReference>
<accession>A0A1Y1CI42</accession>
<dbReference type="OrthoDB" id="9796457at2"/>
<dbReference type="InterPro" id="IPR000700">
    <property type="entry name" value="PAS-assoc_C"/>
</dbReference>
<organism evidence="20 21">
    <name type="scientific">Labilibaculum antarcticum</name>
    <dbReference type="NCBI Taxonomy" id="1717717"/>
    <lineage>
        <taxon>Bacteria</taxon>
        <taxon>Pseudomonadati</taxon>
        <taxon>Bacteroidota</taxon>
        <taxon>Bacteroidia</taxon>
        <taxon>Marinilabiliales</taxon>
        <taxon>Marinifilaceae</taxon>
        <taxon>Labilibaculum</taxon>
    </lineage>
</organism>
<dbReference type="Gene3D" id="3.30.450.20">
    <property type="entry name" value="PAS domain"/>
    <property type="match status" value="2"/>
</dbReference>
<feature type="transmembrane region" description="Helical" evidence="15">
    <location>
        <begin position="40"/>
        <end position="58"/>
    </location>
</feature>
<dbReference type="GO" id="GO:0005524">
    <property type="term" value="F:ATP binding"/>
    <property type="evidence" value="ECO:0007669"/>
    <property type="project" value="UniProtKB-KW"/>
</dbReference>
<feature type="modified residue" description="4-aspartylphosphate" evidence="14">
    <location>
        <position position="767"/>
    </location>
</feature>
<dbReference type="CDD" id="cd00130">
    <property type="entry name" value="PAS"/>
    <property type="match status" value="2"/>
</dbReference>
<dbReference type="InterPro" id="IPR003594">
    <property type="entry name" value="HATPase_dom"/>
</dbReference>
<reference evidence="21" key="2">
    <citation type="journal article" date="2020" name="Antonie Van Leeuwenhoek">
        <title>Labilibaculum antarcticum sp. nov., a novel facultative anaerobic, psychrotorelant bacterium isolated from marine sediment of Antarctica.</title>
        <authorList>
            <person name="Watanabe M."/>
            <person name="Kojima H."/>
            <person name="Fukui M."/>
        </authorList>
    </citation>
    <scope>NUCLEOTIDE SEQUENCE [LARGE SCALE GENOMIC DNA]</scope>
    <source>
        <strain evidence="21">SPP2</strain>
    </source>
</reference>
<dbReference type="GO" id="GO:0071555">
    <property type="term" value="P:cell wall organization"/>
    <property type="evidence" value="ECO:0007669"/>
    <property type="project" value="InterPro"/>
</dbReference>
<dbReference type="GO" id="GO:0000155">
    <property type="term" value="F:phosphorelay sensor kinase activity"/>
    <property type="evidence" value="ECO:0007669"/>
    <property type="project" value="InterPro"/>
</dbReference>
<comment type="subcellular location">
    <subcellularLocation>
        <location evidence="2">Cell membrane</location>
        <topology evidence="2">Multi-pass membrane protein</topology>
    </subcellularLocation>
</comment>
<dbReference type="PANTHER" id="PTHR43711">
    <property type="entry name" value="TWO-COMPONENT HISTIDINE KINASE"/>
    <property type="match status" value="1"/>
</dbReference>
<dbReference type="InterPro" id="IPR035965">
    <property type="entry name" value="PAS-like_dom_sf"/>
</dbReference>
<evidence type="ECO:0000259" key="17">
    <source>
        <dbReference type="PROSITE" id="PS50110"/>
    </source>
</evidence>
<keyword evidence="6" id="KW-0808">Transferase</keyword>
<dbReference type="Pfam" id="PF00072">
    <property type="entry name" value="Response_reg"/>
    <property type="match status" value="1"/>
</dbReference>
<evidence type="ECO:0000256" key="14">
    <source>
        <dbReference type="PROSITE-ProRule" id="PRU00169"/>
    </source>
</evidence>